<dbReference type="GO" id="GO:0005634">
    <property type="term" value="C:nucleus"/>
    <property type="evidence" value="ECO:0007669"/>
    <property type="project" value="UniProtKB-SubCell"/>
</dbReference>
<dbReference type="InterPro" id="IPR025783">
    <property type="entry name" value="Set9_fungi"/>
</dbReference>
<dbReference type="GO" id="GO:0140943">
    <property type="term" value="F:histone H4K20 trimethyltransferase activity"/>
    <property type="evidence" value="ECO:0007669"/>
    <property type="project" value="UniProtKB-EC"/>
</dbReference>
<dbReference type="InterPro" id="IPR041938">
    <property type="entry name" value="Hist-Lys_N-MTase_N"/>
</dbReference>
<name>N1JFQ0_BLUG1</name>
<organism evidence="17 18">
    <name type="scientific">Blumeria graminis f. sp. hordei (strain DH14)</name>
    <name type="common">Barley powdery mildew</name>
    <name type="synonym">Oidium monilioides f. sp. hordei</name>
    <dbReference type="NCBI Taxonomy" id="546991"/>
    <lineage>
        <taxon>Eukaryota</taxon>
        <taxon>Fungi</taxon>
        <taxon>Dikarya</taxon>
        <taxon>Ascomycota</taxon>
        <taxon>Pezizomycotina</taxon>
        <taxon>Leotiomycetes</taxon>
        <taxon>Erysiphales</taxon>
        <taxon>Erysiphaceae</taxon>
        <taxon>Blumeria</taxon>
        <taxon>Blumeria hordei</taxon>
    </lineage>
</organism>
<comment type="caution">
    <text evidence="17">The sequence shown here is derived from an EMBL/GenBank/DDBJ whole genome shotgun (WGS) entry which is preliminary data.</text>
</comment>
<comment type="subcellular location">
    <subcellularLocation>
        <location evidence="3">Chromosome</location>
    </subcellularLocation>
    <subcellularLocation>
        <location evidence="2">Nucleus</location>
    </subcellularLocation>
</comment>
<dbReference type="PROSITE" id="PS51567">
    <property type="entry name" value="SAM_MT43_SUVAR420_1"/>
    <property type="match status" value="1"/>
</dbReference>
<comment type="function">
    <text evidence="1">Histone methyltransferase that trimethylates 'Lys-20' of histone H4 to form H4K20me3.</text>
</comment>
<dbReference type="InterPro" id="IPR001214">
    <property type="entry name" value="SET_dom"/>
</dbReference>
<evidence type="ECO:0000256" key="12">
    <source>
        <dbReference type="ARBA" id="ARBA00024057"/>
    </source>
</evidence>
<dbReference type="GO" id="GO:0032259">
    <property type="term" value="P:methylation"/>
    <property type="evidence" value="ECO:0007669"/>
    <property type="project" value="UniProtKB-KW"/>
</dbReference>
<evidence type="ECO:0000256" key="5">
    <source>
        <dbReference type="ARBA" id="ARBA00015413"/>
    </source>
</evidence>
<keyword evidence="8 17" id="KW-0808">Transferase</keyword>
<dbReference type="GO" id="GO:0005694">
    <property type="term" value="C:chromosome"/>
    <property type="evidence" value="ECO:0007669"/>
    <property type="project" value="UniProtKB-SubCell"/>
</dbReference>
<keyword evidence="11" id="KW-0539">Nucleus</keyword>
<dbReference type="SMART" id="SM00317">
    <property type="entry name" value="SET"/>
    <property type="match status" value="1"/>
</dbReference>
<evidence type="ECO:0000313" key="17">
    <source>
        <dbReference type="EMBL" id="CCU81684.1"/>
    </source>
</evidence>
<keyword evidence="6" id="KW-0158">Chromosome</keyword>
<evidence type="ECO:0000256" key="14">
    <source>
        <dbReference type="ARBA" id="ARBA00048081"/>
    </source>
</evidence>
<evidence type="ECO:0000256" key="8">
    <source>
        <dbReference type="ARBA" id="ARBA00022679"/>
    </source>
</evidence>
<dbReference type="PROSITE" id="PS50280">
    <property type="entry name" value="SET"/>
    <property type="match status" value="1"/>
</dbReference>
<keyword evidence="7 17" id="KW-0489">Methyltransferase</keyword>
<evidence type="ECO:0000256" key="2">
    <source>
        <dbReference type="ARBA" id="ARBA00004123"/>
    </source>
</evidence>
<dbReference type="Gene3D" id="1.10.10.1700">
    <property type="entry name" value="Histone-lysine N-methyltransferase"/>
    <property type="match status" value="1"/>
</dbReference>
<gene>
    <name evidence="17" type="ORF">BGHDH14_bgh04746</name>
</gene>
<dbReference type="HOGENOM" id="CLU_013724_0_0_1"/>
<dbReference type="eggNOG" id="KOG2589">
    <property type="taxonomic scope" value="Eukaryota"/>
</dbReference>
<evidence type="ECO:0000256" key="11">
    <source>
        <dbReference type="ARBA" id="ARBA00023242"/>
    </source>
</evidence>
<comment type="catalytic activity">
    <reaction evidence="14">
        <text>L-lysyl(20)-[histone H4] + 3 S-adenosyl-L-methionine = N(6),N(6),N(6)-trimethyl-L-lysyl(20)-[histone H4] + 3 S-adenosyl-L-homocysteine + 3 H(+)</text>
        <dbReference type="Rhea" id="RHEA:64456"/>
        <dbReference type="Rhea" id="RHEA-COMP:15554"/>
        <dbReference type="Rhea" id="RHEA-COMP:15998"/>
        <dbReference type="ChEBI" id="CHEBI:15378"/>
        <dbReference type="ChEBI" id="CHEBI:29969"/>
        <dbReference type="ChEBI" id="CHEBI:57856"/>
        <dbReference type="ChEBI" id="CHEBI:59789"/>
        <dbReference type="ChEBI" id="CHEBI:61961"/>
        <dbReference type="EC" id="2.1.1.372"/>
    </reaction>
</comment>
<keyword evidence="18" id="KW-1185">Reference proteome</keyword>
<dbReference type="STRING" id="546991.N1JFQ0"/>
<dbReference type="OrthoDB" id="6627536at2759"/>
<evidence type="ECO:0000313" key="18">
    <source>
        <dbReference type="Proteomes" id="UP000015441"/>
    </source>
</evidence>
<reference evidence="17 18" key="1">
    <citation type="journal article" date="2010" name="Science">
        <title>Genome expansion and gene loss in powdery mildew fungi reveal tradeoffs in extreme parasitism.</title>
        <authorList>
            <person name="Spanu P.D."/>
            <person name="Abbott J.C."/>
            <person name="Amselem J."/>
            <person name="Burgis T.A."/>
            <person name="Soanes D.M."/>
            <person name="Stueber K."/>
            <person name="Ver Loren van Themaat E."/>
            <person name="Brown J.K.M."/>
            <person name="Butcher S.A."/>
            <person name="Gurr S.J."/>
            <person name="Lebrun M.-H."/>
            <person name="Ridout C.J."/>
            <person name="Schulze-Lefert P."/>
            <person name="Talbot N.J."/>
            <person name="Ahmadinejad N."/>
            <person name="Ametz C."/>
            <person name="Barton G.R."/>
            <person name="Benjdia M."/>
            <person name="Bidzinski P."/>
            <person name="Bindschedler L.V."/>
            <person name="Both M."/>
            <person name="Brewer M.T."/>
            <person name="Cadle-Davidson L."/>
            <person name="Cadle-Davidson M.M."/>
            <person name="Collemare J."/>
            <person name="Cramer R."/>
            <person name="Frenkel O."/>
            <person name="Godfrey D."/>
            <person name="Harriman J."/>
            <person name="Hoede C."/>
            <person name="King B.C."/>
            <person name="Klages S."/>
            <person name="Kleemann J."/>
            <person name="Knoll D."/>
            <person name="Koti P.S."/>
            <person name="Kreplak J."/>
            <person name="Lopez-Ruiz F.J."/>
            <person name="Lu X."/>
            <person name="Maekawa T."/>
            <person name="Mahanil S."/>
            <person name="Micali C."/>
            <person name="Milgroom M.G."/>
            <person name="Montana G."/>
            <person name="Noir S."/>
            <person name="O'Connell R.J."/>
            <person name="Oberhaensli S."/>
            <person name="Parlange F."/>
            <person name="Pedersen C."/>
            <person name="Quesneville H."/>
            <person name="Reinhardt R."/>
            <person name="Rott M."/>
            <person name="Sacristan S."/>
            <person name="Schmidt S.M."/>
            <person name="Schoen M."/>
            <person name="Skamnioti P."/>
            <person name="Sommer H."/>
            <person name="Stephens A."/>
            <person name="Takahara H."/>
            <person name="Thordal-Christensen H."/>
            <person name="Vigouroux M."/>
            <person name="Wessling R."/>
            <person name="Wicker T."/>
            <person name="Panstruga R."/>
        </authorList>
    </citation>
    <scope>NUCLEOTIDE SEQUENCE [LARGE SCALE GENOMIC DNA]</scope>
    <source>
        <strain evidence="17">DH14</strain>
    </source>
</reference>
<dbReference type="InterPro" id="IPR039977">
    <property type="entry name" value="Suv4-20/Set9"/>
</dbReference>
<dbReference type="PANTHER" id="PTHR12977:SF4">
    <property type="entry name" value="HISTONE-LYSINE N-METHYLTRANSFERASE KMT5B"/>
    <property type="match status" value="1"/>
</dbReference>
<protein>
    <recommendedName>
        <fullName evidence="5">Histone-lysine N-methyltransferase SET9</fullName>
        <ecNumber evidence="12">2.1.1.372</ecNumber>
    </recommendedName>
    <alternativeName>
        <fullName evidence="4">Histone-lysine N-methyltransferase set9</fullName>
    </alternativeName>
    <alternativeName>
        <fullName evidence="13">SET domain protein 9</fullName>
    </alternativeName>
</protein>
<sequence length="638" mass="72461">MDPNHSRKKQRLTLAQLAAYDDILTDALIDHVYFWTNIRKNKSAYLSSRGIKEEEIASILQKRVILEQNLAKAEAELLSLSGLRKFIDNLKTDKEKLDFTRHLHRYVQIYLPDCPWEVSTTNRYTIVTQEAAVTARAFIKSKQKIKYLCGIQVFITKEELELTQKNRRDFSIVFSSRKKASSLFLGPARFANHDCYPNARLSTCEADGMEIIAVRDIQIGEEVTVKYGEDYFGDDNCECLCRSCEIKGKNGWSHANINESPTVAEPSIQKSSRYIFRSSRHNSVYEEKSERPRPSHMVKPVVSDTMLETSTISALESPLVGEFSIPSSGRKNKINDEEPSPVVQKKLRCKHITTSETFKEIPTLITVGQSPSSSSSLSTSCSDIYSMDGSHASTDATSVDEDSAATQDSKADLTISWSLRSRRVFTIVTKPKENLTKACHNREIQSLSTDDRFTDILEDSNKSRDIGISGDSAKKPSPKASRKLKETSRVPKQNCVANKGGSKQGFRVPGDYHLTPLLIVDLASNWIRCQNCEEFFVQTDAYIPRFACPRCERHSKLYGYRWPKSESENSDDEEERVLDHRTIQRFANSKESRAVKKWSQRPTMLCDNTPTREDIFKTPNKLSKGCRMTRSSKLRCTI</sequence>
<dbReference type="EC" id="2.1.1.372" evidence="12"/>
<dbReference type="Pfam" id="PF00856">
    <property type="entry name" value="SET"/>
    <property type="match status" value="1"/>
</dbReference>
<keyword evidence="9" id="KW-0949">S-adenosyl-L-methionine</keyword>
<evidence type="ECO:0000256" key="15">
    <source>
        <dbReference type="SAM" id="MobiDB-lite"/>
    </source>
</evidence>
<evidence type="ECO:0000256" key="13">
    <source>
        <dbReference type="ARBA" id="ARBA00030653"/>
    </source>
</evidence>
<evidence type="ECO:0000256" key="9">
    <source>
        <dbReference type="ARBA" id="ARBA00022691"/>
    </source>
</evidence>
<dbReference type="CDD" id="cd10524">
    <property type="entry name" value="SET_Suv4-20-like"/>
    <property type="match status" value="1"/>
</dbReference>
<dbReference type="PANTHER" id="PTHR12977">
    <property type="entry name" value="SUPPRESSOR OF VARIEGATION 4-20-RELATED"/>
    <property type="match status" value="1"/>
</dbReference>
<dbReference type="Proteomes" id="UP000015441">
    <property type="component" value="Unassembled WGS sequence"/>
</dbReference>
<dbReference type="AlphaFoldDB" id="N1JFQ0"/>
<feature type="domain" description="SET" evidence="16">
    <location>
        <begin position="114"/>
        <end position="228"/>
    </location>
</feature>
<dbReference type="Gene3D" id="2.170.270.10">
    <property type="entry name" value="SET domain"/>
    <property type="match status" value="1"/>
</dbReference>
<keyword evidence="10" id="KW-0156">Chromatin regulator</keyword>
<evidence type="ECO:0000256" key="4">
    <source>
        <dbReference type="ARBA" id="ARBA00014232"/>
    </source>
</evidence>
<dbReference type="InterPro" id="IPR046341">
    <property type="entry name" value="SET_dom_sf"/>
</dbReference>
<evidence type="ECO:0000256" key="6">
    <source>
        <dbReference type="ARBA" id="ARBA00022454"/>
    </source>
</evidence>
<dbReference type="EMBL" id="CAUH01005343">
    <property type="protein sequence ID" value="CCU81684.1"/>
    <property type="molecule type" value="Genomic_DNA"/>
</dbReference>
<dbReference type="SUPFAM" id="SSF82199">
    <property type="entry name" value="SET domain"/>
    <property type="match status" value="1"/>
</dbReference>
<evidence type="ECO:0000256" key="10">
    <source>
        <dbReference type="ARBA" id="ARBA00022853"/>
    </source>
</evidence>
<evidence type="ECO:0000256" key="3">
    <source>
        <dbReference type="ARBA" id="ARBA00004286"/>
    </source>
</evidence>
<evidence type="ECO:0000256" key="1">
    <source>
        <dbReference type="ARBA" id="ARBA00001984"/>
    </source>
</evidence>
<proteinExistence type="predicted"/>
<dbReference type="InParanoid" id="N1JFQ0"/>
<evidence type="ECO:0000259" key="16">
    <source>
        <dbReference type="PROSITE" id="PS50280"/>
    </source>
</evidence>
<feature type="region of interest" description="Disordered" evidence="15">
    <location>
        <begin position="464"/>
        <end position="502"/>
    </location>
</feature>
<evidence type="ECO:0000256" key="7">
    <source>
        <dbReference type="ARBA" id="ARBA00022603"/>
    </source>
</evidence>
<accession>N1JFQ0</accession>